<feature type="domain" description="ABC transporter" evidence="4">
    <location>
        <begin position="2"/>
        <end position="216"/>
    </location>
</feature>
<keyword evidence="1" id="KW-0813">Transport</keyword>
<reference evidence="5 6" key="1">
    <citation type="journal article" date="2015" name="Int. J. Syst. Evol. Microbiol.">
        <title>Aestuariivita atlantica sp. nov., isolated from deep sea sediment of the Atlantic Ocean.</title>
        <authorList>
            <person name="Li G."/>
            <person name="Lai Q."/>
            <person name="Du Y."/>
            <person name="Liu X."/>
            <person name="Sun F."/>
            <person name="Shao Z."/>
        </authorList>
    </citation>
    <scope>NUCLEOTIDE SEQUENCE [LARGE SCALE GENOMIC DNA]</scope>
    <source>
        <strain evidence="5 6">22II-S11-z3</strain>
    </source>
</reference>
<dbReference type="EMBL" id="AQQZ01000013">
    <property type="protein sequence ID" value="KNG92173.1"/>
    <property type="molecule type" value="Genomic_DNA"/>
</dbReference>
<evidence type="ECO:0000256" key="1">
    <source>
        <dbReference type="ARBA" id="ARBA00022448"/>
    </source>
</evidence>
<evidence type="ECO:0000256" key="3">
    <source>
        <dbReference type="ARBA" id="ARBA00022840"/>
    </source>
</evidence>
<dbReference type="InterPro" id="IPR027417">
    <property type="entry name" value="P-loop_NTPase"/>
</dbReference>
<dbReference type="Gene3D" id="3.40.50.300">
    <property type="entry name" value="P-loop containing nucleotide triphosphate hydrolases"/>
    <property type="match status" value="1"/>
</dbReference>
<dbReference type="InterPro" id="IPR017871">
    <property type="entry name" value="ABC_transporter-like_CS"/>
</dbReference>
<evidence type="ECO:0000256" key="2">
    <source>
        <dbReference type="ARBA" id="ARBA00022741"/>
    </source>
</evidence>
<evidence type="ECO:0000313" key="5">
    <source>
        <dbReference type="EMBL" id="KNG92173.1"/>
    </source>
</evidence>
<dbReference type="STRING" id="1317121.ATO11_18835"/>
<sequence>MLDATDLTKSYPSASGPVPVLAGVSMRLSRGETVALTGESGSGKSTLLHLLAALDTPDSGSILLDGEEITGLGDRARARLRRDRFGIVFQALNLVPSLTVAQNIAFQSRLADRYEPDLCDTLTRRLGLSNLAHRLPEDLSGGQQQRVAIGRALAARPSVLFADEPTGNLDEDTADQVIDLMLDLAADTGTACLMVTHSPRLAARLGRQVHLSKGLLS</sequence>
<accession>A0A0L1JL71</accession>
<dbReference type="GO" id="GO:0005886">
    <property type="term" value="C:plasma membrane"/>
    <property type="evidence" value="ECO:0007669"/>
    <property type="project" value="TreeGrafter"/>
</dbReference>
<organism evidence="5 6">
    <name type="scientific">Pseudaestuariivita atlantica</name>
    <dbReference type="NCBI Taxonomy" id="1317121"/>
    <lineage>
        <taxon>Bacteria</taxon>
        <taxon>Pseudomonadati</taxon>
        <taxon>Pseudomonadota</taxon>
        <taxon>Alphaproteobacteria</taxon>
        <taxon>Rhodobacterales</taxon>
        <taxon>Paracoccaceae</taxon>
        <taxon>Pseudaestuariivita</taxon>
    </lineage>
</organism>
<dbReference type="InterPro" id="IPR003593">
    <property type="entry name" value="AAA+_ATPase"/>
</dbReference>
<dbReference type="SMART" id="SM00382">
    <property type="entry name" value="AAA"/>
    <property type="match status" value="1"/>
</dbReference>
<comment type="caution">
    <text evidence="5">The sequence shown here is derived from an EMBL/GenBank/DDBJ whole genome shotgun (WGS) entry which is preliminary data.</text>
</comment>
<name>A0A0L1JL71_9RHOB</name>
<evidence type="ECO:0000259" key="4">
    <source>
        <dbReference type="PROSITE" id="PS50893"/>
    </source>
</evidence>
<dbReference type="GO" id="GO:0022857">
    <property type="term" value="F:transmembrane transporter activity"/>
    <property type="evidence" value="ECO:0007669"/>
    <property type="project" value="TreeGrafter"/>
</dbReference>
<keyword evidence="3 5" id="KW-0067">ATP-binding</keyword>
<dbReference type="PROSITE" id="PS50893">
    <property type="entry name" value="ABC_TRANSPORTER_2"/>
    <property type="match status" value="1"/>
</dbReference>
<dbReference type="PANTHER" id="PTHR24220:SF659">
    <property type="entry name" value="TRANSPORTER, PUTATIVE-RELATED"/>
    <property type="match status" value="1"/>
</dbReference>
<proteinExistence type="predicted"/>
<keyword evidence="6" id="KW-1185">Reference proteome</keyword>
<dbReference type="CDD" id="cd03255">
    <property type="entry name" value="ABC_MJ0796_LolCDE_FtsE"/>
    <property type="match status" value="1"/>
</dbReference>
<dbReference type="InterPro" id="IPR015854">
    <property type="entry name" value="ABC_transpr_LolD-like"/>
</dbReference>
<dbReference type="GO" id="GO:0005524">
    <property type="term" value="F:ATP binding"/>
    <property type="evidence" value="ECO:0007669"/>
    <property type="project" value="UniProtKB-KW"/>
</dbReference>
<keyword evidence="2" id="KW-0547">Nucleotide-binding</keyword>
<dbReference type="PANTHER" id="PTHR24220">
    <property type="entry name" value="IMPORT ATP-BINDING PROTEIN"/>
    <property type="match status" value="1"/>
</dbReference>
<dbReference type="Proteomes" id="UP000036938">
    <property type="component" value="Unassembled WGS sequence"/>
</dbReference>
<dbReference type="InterPro" id="IPR017911">
    <property type="entry name" value="MacB-like_ATP-bd"/>
</dbReference>
<dbReference type="SUPFAM" id="SSF52540">
    <property type="entry name" value="P-loop containing nucleoside triphosphate hydrolases"/>
    <property type="match status" value="1"/>
</dbReference>
<dbReference type="GO" id="GO:0016887">
    <property type="term" value="F:ATP hydrolysis activity"/>
    <property type="evidence" value="ECO:0007669"/>
    <property type="project" value="InterPro"/>
</dbReference>
<dbReference type="PROSITE" id="PS00211">
    <property type="entry name" value="ABC_TRANSPORTER_1"/>
    <property type="match status" value="1"/>
</dbReference>
<dbReference type="RefSeq" id="WP_050532467.1">
    <property type="nucleotide sequence ID" value="NZ_AQQZ01000013.1"/>
</dbReference>
<dbReference type="Pfam" id="PF00005">
    <property type="entry name" value="ABC_tran"/>
    <property type="match status" value="1"/>
</dbReference>
<dbReference type="InterPro" id="IPR003439">
    <property type="entry name" value="ABC_transporter-like_ATP-bd"/>
</dbReference>
<protein>
    <submittedName>
        <fullName evidence="5">ABC transporter ATP-binding protein</fullName>
    </submittedName>
</protein>
<dbReference type="OrthoDB" id="9787227at2"/>
<dbReference type="AlphaFoldDB" id="A0A0L1JL71"/>
<gene>
    <name evidence="5" type="ORF">ATO11_18835</name>
</gene>
<evidence type="ECO:0000313" key="6">
    <source>
        <dbReference type="Proteomes" id="UP000036938"/>
    </source>
</evidence>